<organism evidence="1 2">
    <name type="scientific">Niastella vici</name>
    <dbReference type="NCBI Taxonomy" id="1703345"/>
    <lineage>
        <taxon>Bacteria</taxon>
        <taxon>Pseudomonadati</taxon>
        <taxon>Bacteroidota</taxon>
        <taxon>Chitinophagia</taxon>
        <taxon>Chitinophagales</taxon>
        <taxon>Chitinophagaceae</taxon>
        <taxon>Niastella</taxon>
    </lineage>
</organism>
<name>A0A1V9FTW6_9BACT</name>
<keyword evidence="2" id="KW-1185">Reference proteome</keyword>
<dbReference type="EMBL" id="LVYD01000056">
    <property type="protein sequence ID" value="OQP61770.1"/>
    <property type="molecule type" value="Genomic_DNA"/>
</dbReference>
<gene>
    <name evidence="1" type="ORF">A3860_31400</name>
</gene>
<evidence type="ECO:0000313" key="1">
    <source>
        <dbReference type="EMBL" id="OQP61770.1"/>
    </source>
</evidence>
<dbReference type="Proteomes" id="UP000192796">
    <property type="component" value="Unassembled WGS sequence"/>
</dbReference>
<reference evidence="1 2" key="1">
    <citation type="submission" date="2016-03" db="EMBL/GenBank/DDBJ databases">
        <title>Niastella vici sp. nov., isolated from farmland soil.</title>
        <authorList>
            <person name="Chen L."/>
            <person name="Wang D."/>
            <person name="Yang S."/>
            <person name="Wang G."/>
        </authorList>
    </citation>
    <scope>NUCLEOTIDE SEQUENCE [LARGE SCALE GENOMIC DNA]</scope>
    <source>
        <strain evidence="1 2">DJ57</strain>
    </source>
</reference>
<comment type="caution">
    <text evidence="1">The sequence shown here is derived from an EMBL/GenBank/DDBJ whole genome shotgun (WGS) entry which is preliminary data.</text>
</comment>
<accession>A0A1V9FTW6</accession>
<proteinExistence type="predicted"/>
<dbReference type="RefSeq" id="WP_081150543.1">
    <property type="nucleotide sequence ID" value="NZ_LVYD01000056.1"/>
</dbReference>
<sequence>MITGALLLFYISNAQSPAFDIMQLMEKQPPVSATVTEAYGQFYPKGKKSVYQQYESSVQAQINLLADESQHQSAVLSMLAGRFDQERKRYDDFIKVVIAEEPELKKKQQAATTDYFYELDNFQRVINNALDSIVKSETDYGIQAEKILKAYQRILPGFVKKAKGVIGGMNEYLNKKGYNAVLNKQDKTHKYYIQLLEVRGLWLEKIREINKLTESGAKYAADMHFYAGGKEVGGKK</sequence>
<dbReference type="AlphaFoldDB" id="A0A1V9FTW6"/>
<dbReference type="OrthoDB" id="678227at2"/>
<evidence type="ECO:0000313" key="2">
    <source>
        <dbReference type="Proteomes" id="UP000192796"/>
    </source>
</evidence>
<protein>
    <submittedName>
        <fullName evidence="1">Uncharacterized protein</fullName>
    </submittedName>
</protein>